<proteinExistence type="predicted"/>
<reference evidence="1" key="1">
    <citation type="journal article" date="2013" name="BMC Genomics">
        <title>Unscrambling butterfly oogenesis.</title>
        <authorList>
            <person name="Carter J.M."/>
            <person name="Baker S.C."/>
            <person name="Pink R."/>
            <person name="Carter D.R."/>
            <person name="Collins A."/>
            <person name="Tomlin J."/>
            <person name="Gibbs M."/>
            <person name="Breuker C.J."/>
        </authorList>
    </citation>
    <scope>NUCLEOTIDE SEQUENCE</scope>
    <source>
        <tissue evidence="1">Ovary</tissue>
    </source>
</reference>
<dbReference type="AlphaFoldDB" id="S4NR46"/>
<organism evidence="1">
    <name type="scientific">Pararge aegeria</name>
    <name type="common">speckled wood butterfly</name>
    <dbReference type="NCBI Taxonomy" id="116150"/>
    <lineage>
        <taxon>Eukaryota</taxon>
        <taxon>Metazoa</taxon>
        <taxon>Ecdysozoa</taxon>
        <taxon>Arthropoda</taxon>
        <taxon>Hexapoda</taxon>
        <taxon>Insecta</taxon>
        <taxon>Pterygota</taxon>
        <taxon>Neoptera</taxon>
        <taxon>Endopterygota</taxon>
        <taxon>Lepidoptera</taxon>
        <taxon>Glossata</taxon>
        <taxon>Ditrysia</taxon>
        <taxon>Papilionoidea</taxon>
        <taxon>Nymphalidae</taxon>
        <taxon>Satyrinae</taxon>
        <taxon>Satyrini</taxon>
        <taxon>Parargina</taxon>
        <taxon>Pararge</taxon>
    </lineage>
</organism>
<sequence>YSVSQLTSNLASHCGRLSSSPKPLYITLGQNELSWKLRFHKAKYRFNKFFGGNFPQNVAAGRSFYAHFI</sequence>
<evidence type="ECO:0000313" key="1">
    <source>
        <dbReference type="EMBL" id="JAA77973.1"/>
    </source>
</evidence>
<feature type="non-terminal residue" evidence="1">
    <location>
        <position position="1"/>
    </location>
</feature>
<accession>S4NR46</accession>
<protein>
    <submittedName>
        <fullName evidence="1">Uncharacterized protein</fullName>
    </submittedName>
</protein>
<dbReference type="EMBL" id="GAIX01014587">
    <property type="protein sequence ID" value="JAA77973.1"/>
    <property type="molecule type" value="Transcribed_RNA"/>
</dbReference>
<name>S4NR46_9NEOP</name>
<reference evidence="1" key="2">
    <citation type="submission" date="2013-05" db="EMBL/GenBank/DDBJ databases">
        <authorList>
            <person name="Carter J.-M."/>
            <person name="Baker S.C."/>
            <person name="Pink R."/>
            <person name="Carter D.R.F."/>
            <person name="Collins A."/>
            <person name="Tomlin J."/>
            <person name="Gibbs M."/>
            <person name="Breuker C.J."/>
        </authorList>
    </citation>
    <scope>NUCLEOTIDE SEQUENCE</scope>
    <source>
        <tissue evidence="1">Ovary</tissue>
    </source>
</reference>